<reference evidence="1 2" key="1">
    <citation type="submission" date="2024-10" db="EMBL/GenBank/DDBJ databases">
        <authorList>
            <person name="Kim D."/>
        </authorList>
    </citation>
    <scope>NUCLEOTIDE SEQUENCE [LARGE SCALE GENOMIC DNA]</scope>
    <source>
        <strain evidence="1">Taebaek</strain>
    </source>
</reference>
<accession>A0ABD2IY75</accession>
<name>A0ABD2IY75_HETSC</name>
<sequence length="145" mass="15920">MFFHSPLARTPVLRRSTLSGSGQVEIGAALRHQLAEVFTPPSNIYQVAPQREQSVDDSGGPSAAETVPLMEHQLLMADQDQLNNNIVQQPNQHQYQHNFVAPSILVSSSSMEKSASAQDLAGTAAALIRRHRSASKVWTQQITEY</sequence>
<evidence type="ECO:0000313" key="1">
    <source>
        <dbReference type="EMBL" id="KAL3084057.1"/>
    </source>
</evidence>
<gene>
    <name evidence="1" type="ORF">niasHS_009190</name>
</gene>
<proteinExistence type="predicted"/>
<dbReference type="Proteomes" id="UP001620645">
    <property type="component" value="Unassembled WGS sequence"/>
</dbReference>
<protein>
    <submittedName>
        <fullName evidence="1">Uncharacterized protein</fullName>
    </submittedName>
</protein>
<evidence type="ECO:0000313" key="2">
    <source>
        <dbReference type="Proteomes" id="UP001620645"/>
    </source>
</evidence>
<organism evidence="1 2">
    <name type="scientific">Heterodera schachtii</name>
    <name type="common">Sugarbeet cyst nematode worm</name>
    <name type="synonym">Tylenchus schachtii</name>
    <dbReference type="NCBI Taxonomy" id="97005"/>
    <lineage>
        <taxon>Eukaryota</taxon>
        <taxon>Metazoa</taxon>
        <taxon>Ecdysozoa</taxon>
        <taxon>Nematoda</taxon>
        <taxon>Chromadorea</taxon>
        <taxon>Rhabditida</taxon>
        <taxon>Tylenchina</taxon>
        <taxon>Tylenchomorpha</taxon>
        <taxon>Tylenchoidea</taxon>
        <taxon>Heteroderidae</taxon>
        <taxon>Heteroderinae</taxon>
        <taxon>Heterodera</taxon>
    </lineage>
</organism>
<keyword evidence="2" id="KW-1185">Reference proteome</keyword>
<dbReference type="EMBL" id="JBICCN010000243">
    <property type="protein sequence ID" value="KAL3084057.1"/>
    <property type="molecule type" value="Genomic_DNA"/>
</dbReference>
<comment type="caution">
    <text evidence="1">The sequence shown here is derived from an EMBL/GenBank/DDBJ whole genome shotgun (WGS) entry which is preliminary data.</text>
</comment>
<dbReference type="AlphaFoldDB" id="A0ABD2IY75"/>